<keyword evidence="2" id="KW-0238">DNA-binding</keyword>
<dbReference type="CDD" id="cd00090">
    <property type="entry name" value="HTH_ARSR"/>
    <property type="match status" value="1"/>
</dbReference>
<dbReference type="InterPro" id="IPR000835">
    <property type="entry name" value="HTH_MarR-typ"/>
</dbReference>
<dbReference type="InterPro" id="IPR011991">
    <property type="entry name" value="ArsR-like_HTH"/>
</dbReference>
<reference evidence="5" key="1">
    <citation type="journal article" date="2021" name="PeerJ">
        <title>Extensive microbial diversity within the chicken gut microbiome revealed by metagenomics and culture.</title>
        <authorList>
            <person name="Gilroy R."/>
            <person name="Ravi A."/>
            <person name="Getino M."/>
            <person name="Pursley I."/>
            <person name="Horton D.L."/>
            <person name="Alikhan N.F."/>
            <person name="Baker D."/>
            <person name="Gharbi K."/>
            <person name="Hall N."/>
            <person name="Watson M."/>
            <person name="Adriaenssens E.M."/>
            <person name="Foster-Nyarko E."/>
            <person name="Jarju S."/>
            <person name="Secka A."/>
            <person name="Antonio M."/>
            <person name="Oren A."/>
            <person name="Chaudhuri R.R."/>
            <person name="La Ragione R."/>
            <person name="Hildebrand F."/>
            <person name="Pallen M.J."/>
        </authorList>
    </citation>
    <scope>NUCLEOTIDE SEQUENCE</scope>
    <source>
        <strain evidence="5">6627</strain>
    </source>
</reference>
<comment type="caution">
    <text evidence="5">The sequence shown here is derived from an EMBL/GenBank/DDBJ whole genome shotgun (WGS) entry which is preliminary data.</text>
</comment>
<name>A0A9D1UVU5_9LACO</name>
<dbReference type="GO" id="GO:0003677">
    <property type="term" value="F:DNA binding"/>
    <property type="evidence" value="ECO:0007669"/>
    <property type="project" value="UniProtKB-KW"/>
</dbReference>
<evidence type="ECO:0000259" key="4">
    <source>
        <dbReference type="PROSITE" id="PS50995"/>
    </source>
</evidence>
<sequence length="159" mass="18160">MKKNQINQISILISQIQHQNNESATVGQQWMLKHLTDTKFEKIITKISVVAYHILDALNPDAELTGSQLAEQLMVTRSGITRAARTLQKFSLITAVRHPDNKKNIYYHLTADGQILAQLHGEMHAELYAEVQNQISNDFSEEELDSIIRFLTYIQKSII</sequence>
<dbReference type="InterPro" id="IPR052067">
    <property type="entry name" value="Metal_resp_HTH_trans_reg"/>
</dbReference>
<dbReference type="SUPFAM" id="SSF46785">
    <property type="entry name" value="Winged helix' DNA-binding domain"/>
    <property type="match status" value="1"/>
</dbReference>
<feature type="domain" description="HTH marR-type" evidence="4">
    <location>
        <begin position="6"/>
        <end position="156"/>
    </location>
</feature>
<dbReference type="PANTHER" id="PTHR35790">
    <property type="entry name" value="HTH-TYPE TRANSCRIPTIONAL REGULATOR PCHR"/>
    <property type="match status" value="1"/>
</dbReference>
<evidence type="ECO:0000256" key="1">
    <source>
        <dbReference type="ARBA" id="ARBA00023015"/>
    </source>
</evidence>
<evidence type="ECO:0000313" key="5">
    <source>
        <dbReference type="EMBL" id="HIX01277.1"/>
    </source>
</evidence>
<dbReference type="InterPro" id="IPR036390">
    <property type="entry name" value="WH_DNA-bd_sf"/>
</dbReference>
<dbReference type="Proteomes" id="UP000823963">
    <property type="component" value="Unassembled WGS sequence"/>
</dbReference>
<reference evidence="5" key="2">
    <citation type="submission" date="2021-04" db="EMBL/GenBank/DDBJ databases">
        <authorList>
            <person name="Gilroy R."/>
        </authorList>
    </citation>
    <scope>NUCLEOTIDE SEQUENCE</scope>
    <source>
        <strain evidence="5">6627</strain>
    </source>
</reference>
<dbReference type="PROSITE" id="PS50995">
    <property type="entry name" value="HTH_MARR_2"/>
    <property type="match status" value="1"/>
</dbReference>
<organism evidence="5 6">
    <name type="scientific">Candidatus Ligilactobacillus excrementigallinarum</name>
    <dbReference type="NCBI Taxonomy" id="2838641"/>
    <lineage>
        <taxon>Bacteria</taxon>
        <taxon>Bacillati</taxon>
        <taxon>Bacillota</taxon>
        <taxon>Bacilli</taxon>
        <taxon>Lactobacillales</taxon>
        <taxon>Lactobacillaceae</taxon>
        <taxon>Ligilactobacillus</taxon>
    </lineage>
</organism>
<dbReference type="SMART" id="SM00347">
    <property type="entry name" value="HTH_MARR"/>
    <property type="match status" value="1"/>
</dbReference>
<dbReference type="InterPro" id="IPR036388">
    <property type="entry name" value="WH-like_DNA-bd_sf"/>
</dbReference>
<dbReference type="EMBL" id="DXFP01000007">
    <property type="protein sequence ID" value="HIX01277.1"/>
    <property type="molecule type" value="Genomic_DNA"/>
</dbReference>
<keyword evidence="3" id="KW-0804">Transcription</keyword>
<dbReference type="AlphaFoldDB" id="A0A9D1UVU5"/>
<evidence type="ECO:0000313" key="6">
    <source>
        <dbReference type="Proteomes" id="UP000823963"/>
    </source>
</evidence>
<dbReference type="GO" id="GO:0003700">
    <property type="term" value="F:DNA-binding transcription factor activity"/>
    <property type="evidence" value="ECO:0007669"/>
    <property type="project" value="InterPro"/>
</dbReference>
<dbReference type="Gene3D" id="1.10.10.10">
    <property type="entry name" value="Winged helix-like DNA-binding domain superfamily/Winged helix DNA-binding domain"/>
    <property type="match status" value="1"/>
</dbReference>
<proteinExistence type="predicted"/>
<accession>A0A9D1UVU5</accession>
<gene>
    <name evidence="5" type="ORF">H9861_00770</name>
</gene>
<evidence type="ECO:0000256" key="2">
    <source>
        <dbReference type="ARBA" id="ARBA00023125"/>
    </source>
</evidence>
<protein>
    <submittedName>
        <fullName evidence="5">MarR family transcriptional regulator</fullName>
    </submittedName>
</protein>
<keyword evidence="1" id="KW-0805">Transcription regulation</keyword>
<evidence type="ECO:0000256" key="3">
    <source>
        <dbReference type="ARBA" id="ARBA00023163"/>
    </source>
</evidence>
<dbReference type="PANTHER" id="PTHR35790:SF4">
    <property type="entry name" value="HTH-TYPE TRANSCRIPTIONAL REGULATOR PCHR"/>
    <property type="match status" value="1"/>
</dbReference>
<dbReference type="Pfam" id="PF01047">
    <property type="entry name" value="MarR"/>
    <property type="match status" value="1"/>
</dbReference>